<evidence type="ECO:0000256" key="3">
    <source>
        <dbReference type="ARBA" id="ARBA00022705"/>
    </source>
</evidence>
<dbReference type="STRING" id="578461.R0ML78"/>
<dbReference type="Gene3D" id="1.10.150.20">
    <property type="entry name" value="5' to 3' exonuclease, C-terminal subdomain"/>
    <property type="match status" value="1"/>
</dbReference>
<evidence type="ECO:0000256" key="9">
    <source>
        <dbReference type="ARBA" id="ARBA00022839"/>
    </source>
</evidence>
<keyword evidence="17" id="KW-1185">Reference proteome</keyword>
<evidence type="ECO:0000256" key="6">
    <source>
        <dbReference type="ARBA" id="ARBA00022759"/>
    </source>
</evidence>
<dbReference type="SMART" id="SM00279">
    <property type="entry name" value="HhH2"/>
    <property type="match status" value="1"/>
</dbReference>
<keyword evidence="10" id="KW-0460">Magnesium</keyword>
<dbReference type="InterPro" id="IPR008918">
    <property type="entry name" value="HhH2"/>
</dbReference>
<keyword evidence="2" id="KW-0597">Phosphoprotein</keyword>
<protein>
    <submittedName>
        <fullName evidence="16">Flap endonuclease 1-B</fullName>
    </submittedName>
</protein>
<dbReference type="Gene3D" id="3.40.50.1010">
    <property type="entry name" value="5'-nuclease"/>
    <property type="match status" value="1"/>
</dbReference>
<keyword evidence="9" id="KW-0269">Exonuclease</keyword>
<dbReference type="InterPro" id="IPR036279">
    <property type="entry name" value="5-3_exonuclease_C_sf"/>
</dbReference>
<dbReference type="OMA" id="CESICGI"/>
<accession>R0ML78</accession>
<proteinExistence type="inferred from homology"/>
<keyword evidence="3" id="KW-0235">DNA replication</keyword>
<comment type="similarity">
    <text evidence="14">Belongs to the XPG/RAD2 endonuclease family. FEN1 subfamily.</text>
</comment>
<keyword evidence="4" id="KW-0540">Nuclease</keyword>
<evidence type="ECO:0000256" key="14">
    <source>
        <dbReference type="ARBA" id="ARBA00034726"/>
    </source>
</evidence>
<dbReference type="EMBL" id="KB908919">
    <property type="protein sequence ID" value="EOB14980.1"/>
    <property type="molecule type" value="Genomic_DNA"/>
</dbReference>
<evidence type="ECO:0000256" key="12">
    <source>
        <dbReference type="ARBA" id="ARBA00023204"/>
    </source>
</evidence>
<dbReference type="GO" id="GO:0046872">
    <property type="term" value="F:metal ion binding"/>
    <property type="evidence" value="ECO:0007669"/>
    <property type="project" value="UniProtKB-KW"/>
</dbReference>
<dbReference type="SUPFAM" id="SSF47807">
    <property type="entry name" value="5' to 3' exonuclease, C-terminal subdomain"/>
    <property type="match status" value="1"/>
</dbReference>
<keyword evidence="6 16" id="KW-0255">Endonuclease</keyword>
<evidence type="ECO:0000256" key="11">
    <source>
        <dbReference type="ARBA" id="ARBA00023128"/>
    </source>
</evidence>
<evidence type="ECO:0000259" key="15">
    <source>
        <dbReference type="SMART" id="SM00484"/>
    </source>
</evidence>
<reference evidence="16 17" key="1">
    <citation type="journal article" date="2013" name="BMC Genomics">
        <title>Comparative genomics of parasitic silkworm microsporidia reveal an association between genome expansion and host adaptation.</title>
        <authorList>
            <person name="Pan G."/>
            <person name="Xu J."/>
            <person name="Li T."/>
            <person name="Xia Q."/>
            <person name="Liu S.L."/>
            <person name="Zhang G."/>
            <person name="Li S."/>
            <person name="Li C."/>
            <person name="Liu H."/>
            <person name="Yang L."/>
            <person name="Liu T."/>
            <person name="Zhang X."/>
            <person name="Wu Z."/>
            <person name="Fan W."/>
            <person name="Dang X."/>
            <person name="Xiang H."/>
            <person name="Tao M."/>
            <person name="Li Y."/>
            <person name="Hu J."/>
            <person name="Li Z."/>
            <person name="Lin L."/>
            <person name="Luo J."/>
            <person name="Geng L."/>
            <person name="Wang L."/>
            <person name="Long M."/>
            <person name="Wan Y."/>
            <person name="He N."/>
            <person name="Zhang Z."/>
            <person name="Lu C."/>
            <person name="Keeling P.J."/>
            <person name="Wang J."/>
            <person name="Xiang Z."/>
            <person name="Zhou Z."/>
        </authorList>
    </citation>
    <scope>NUCLEOTIDE SEQUENCE [LARGE SCALE GENOMIC DNA]</scope>
    <source>
        <strain evidence="17">CQ1 / CVCC 102059</strain>
    </source>
</reference>
<keyword evidence="7" id="KW-0227">DNA damage</keyword>
<keyword evidence="5" id="KW-0479">Metal-binding</keyword>
<dbReference type="GO" id="GO:0017108">
    <property type="term" value="F:5'-flap endonuclease activity"/>
    <property type="evidence" value="ECO:0007669"/>
    <property type="project" value="TreeGrafter"/>
</dbReference>
<evidence type="ECO:0000313" key="17">
    <source>
        <dbReference type="Proteomes" id="UP000016927"/>
    </source>
</evidence>
<keyword evidence="8" id="KW-0378">Hydrolase</keyword>
<comment type="cofactor">
    <cofactor evidence="1">
        <name>Mg(2+)</name>
        <dbReference type="ChEBI" id="CHEBI:18420"/>
    </cofactor>
</comment>
<dbReference type="InterPro" id="IPR006084">
    <property type="entry name" value="XPG/Rad2"/>
</dbReference>
<keyword evidence="11" id="KW-0496">Mitochondrion</keyword>
<gene>
    <name evidence="16" type="primary">FEN1B</name>
    <name evidence="16" type="ORF">NBO_11g0051</name>
</gene>
<dbReference type="GO" id="GO:0003677">
    <property type="term" value="F:DNA binding"/>
    <property type="evidence" value="ECO:0007669"/>
    <property type="project" value="InterPro"/>
</dbReference>
<evidence type="ECO:0000256" key="13">
    <source>
        <dbReference type="ARBA" id="ARBA00023242"/>
    </source>
</evidence>
<dbReference type="GO" id="GO:0004527">
    <property type="term" value="F:exonuclease activity"/>
    <property type="evidence" value="ECO:0007669"/>
    <property type="project" value="UniProtKB-KW"/>
</dbReference>
<dbReference type="FunFam" id="1.10.150.20:FF:000009">
    <property type="entry name" value="Flap endonuclease 1"/>
    <property type="match status" value="1"/>
</dbReference>
<evidence type="ECO:0000256" key="7">
    <source>
        <dbReference type="ARBA" id="ARBA00022763"/>
    </source>
</evidence>
<dbReference type="PANTHER" id="PTHR11081">
    <property type="entry name" value="FLAP ENDONUCLEASE FAMILY MEMBER"/>
    <property type="match status" value="1"/>
</dbReference>
<dbReference type="SUPFAM" id="SSF88723">
    <property type="entry name" value="PIN domain-like"/>
    <property type="match status" value="1"/>
</dbReference>
<evidence type="ECO:0000313" key="16">
    <source>
        <dbReference type="EMBL" id="EOB14980.1"/>
    </source>
</evidence>
<dbReference type="OrthoDB" id="1937206at2759"/>
<evidence type="ECO:0000256" key="5">
    <source>
        <dbReference type="ARBA" id="ARBA00022723"/>
    </source>
</evidence>
<dbReference type="GO" id="GO:0006281">
    <property type="term" value="P:DNA repair"/>
    <property type="evidence" value="ECO:0007669"/>
    <property type="project" value="UniProtKB-KW"/>
</dbReference>
<evidence type="ECO:0000256" key="8">
    <source>
        <dbReference type="ARBA" id="ARBA00022801"/>
    </source>
</evidence>
<dbReference type="AlphaFoldDB" id="R0ML78"/>
<dbReference type="Pfam" id="PF00867">
    <property type="entry name" value="XPG_I"/>
    <property type="match status" value="1"/>
</dbReference>
<evidence type="ECO:0000256" key="10">
    <source>
        <dbReference type="ARBA" id="ARBA00022842"/>
    </source>
</evidence>
<dbReference type="PRINTS" id="PR00853">
    <property type="entry name" value="XPGRADSUPER"/>
</dbReference>
<dbReference type="VEuPathDB" id="MicrosporidiaDB:NBO_11g0051"/>
<dbReference type="InterPro" id="IPR006086">
    <property type="entry name" value="XPG-I_dom"/>
</dbReference>
<organism evidence="16 17">
    <name type="scientific">Nosema bombycis (strain CQ1 / CVCC 102059)</name>
    <name type="common">Microsporidian parasite</name>
    <name type="synonym">Pebrine of silkworm</name>
    <dbReference type="NCBI Taxonomy" id="578461"/>
    <lineage>
        <taxon>Eukaryota</taxon>
        <taxon>Fungi</taxon>
        <taxon>Fungi incertae sedis</taxon>
        <taxon>Microsporidia</taxon>
        <taxon>Nosematidae</taxon>
        <taxon>Nosema</taxon>
    </lineage>
</organism>
<dbReference type="InterPro" id="IPR029060">
    <property type="entry name" value="PIN-like_dom_sf"/>
</dbReference>
<dbReference type="PANTHER" id="PTHR11081:SF9">
    <property type="entry name" value="FLAP ENDONUCLEASE 1"/>
    <property type="match status" value="1"/>
</dbReference>
<dbReference type="SMART" id="SM00484">
    <property type="entry name" value="XPGI"/>
    <property type="match status" value="1"/>
</dbReference>
<keyword evidence="12" id="KW-0234">DNA repair</keyword>
<dbReference type="CDD" id="cd09907">
    <property type="entry name" value="H3TH_FEN1-Euk"/>
    <property type="match status" value="1"/>
</dbReference>
<dbReference type="HOGENOM" id="CLU_082535_1_0_1"/>
<evidence type="ECO:0000256" key="1">
    <source>
        <dbReference type="ARBA" id="ARBA00001946"/>
    </source>
</evidence>
<evidence type="ECO:0000256" key="4">
    <source>
        <dbReference type="ARBA" id="ARBA00022722"/>
    </source>
</evidence>
<feature type="domain" description="XPG-I" evidence="15">
    <location>
        <begin position="1"/>
        <end position="71"/>
    </location>
</feature>
<keyword evidence="13" id="KW-0539">Nucleus</keyword>
<name>R0ML78_NOSB1</name>
<evidence type="ECO:0000256" key="2">
    <source>
        <dbReference type="ARBA" id="ARBA00022553"/>
    </source>
</evidence>
<dbReference type="GO" id="GO:0006260">
    <property type="term" value="P:DNA replication"/>
    <property type="evidence" value="ECO:0007669"/>
    <property type="project" value="UniProtKB-KW"/>
</dbReference>
<sequence length="209" mass="24033">MGIPFLVAPSEAEAFCSFLCLKNHVDYVATEDMDALTFGAPLVLRNFTAGQSKKVPVLEYNLSQILKDLNLNMNEFIDLCILLGCDYCDTLKGVGLKKALGLIKKYRTIEKIIEEDNVVKKDNNGKLDYDFNFDDARTIFKELIFLESDFKEEDLKIKWNEIDLEKIKDFLVKEKQFDEVRVTNGVNKLIASQKKPKQSKLDRFFIKKG</sequence>
<dbReference type="Proteomes" id="UP000016927">
    <property type="component" value="Unassembled WGS sequence"/>
</dbReference>